<keyword evidence="2" id="KW-1185">Reference proteome</keyword>
<reference evidence="1 2" key="1">
    <citation type="submission" date="2014-06" db="EMBL/GenBank/DDBJ databases">
        <title>Evolutionary Origins and Diversification of the Mycorrhizal Mutualists.</title>
        <authorList>
            <consortium name="DOE Joint Genome Institute"/>
            <consortium name="Mycorrhizal Genomics Consortium"/>
            <person name="Kohler A."/>
            <person name="Kuo A."/>
            <person name="Nagy L.G."/>
            <person name="Floudas D."/>
            <person name="Copeland A."/>
            <person name="Barry K.W."/>
            <person name="Cichocki N."/>
            <person name="Veneault-Fourrey C."/>
            <person name="LaButti K."/>
            <person name="Lindquist E.A."/>
            <person name="Lipzen A."/>
            <person name="Lundell T."/>
            <person name="Morin E."/>
            <person name="Murat C."/>
            <person name="Riley R."/>
            <person name="Ohm R."/>
            <person name="Sun H."/>
            <person name="Tunlid A."/>
            <person name="Henrissat B."/>
            <person name="Grigoriev I.V."/>
            <person name="Hibbett D.S."/>
            <person name="Martin F."/>
        </authorList>
    </citation>
    <scope>NUCLEOTIDE SEQUENCE [LARGE SCALE GENOMIC DNA]</scope>
    <source>
        <strain evidence="1 2">SS14</strain>
    </source>
</reference>
<gene>
    <name evidence="1" type="ORF">M422DRAFT_263043</name>
</gene>
<protein>
    <submittedName>
        <fullName evidence="1">Uncharacterized protein</fullName>
    </submittedName>
</protein>
<evidence type="ECO:0000313" key="2">
    <source>
        <dbReference type="Proteomes" id="UP000054279"/>
    </source>
</evidence>
<dbReference type="HOGENOM" id="CLU_1603782_0_0_1"/>
<dbReference type="EMBL" id="KN837195">
    <property type="protein sequence ID" value="KIJ34859.1"/>
    <property type="molecule type" value="Genomic_DNA"/>
</dbReference>
<proteinExistence type="predicted"/>
<dbReference type="AlphaFoldDB" id="A0A0C9UJ16"/>
<evidence type="ECO:0000313" key="1">
    <source>
        <dbReference type="EMBL" id="KIJ34859.1"/>
    </source>
</evidence>
<dbReference type="OrthoDB" id="2831558at2759"/>
<organism evidence="1 2">
    <name type="scientific">Sphaerobolus stellatus (strain SS14)</name>
    <dbReference type="NCBI Taxonomy" id="990650"/>
    <lineage>
        <taxon>Eukaryota</taxon>
        <taxon>Fungi</taxon>
        <taxon>Dikarya</taxon>
        <taxon>Basidiomycota</taxon>
        <taxon>Agaricomycotina</taxon>
        <taxon>Agaricomycetes</taxon>
        <taxon>Phallomycetidae</taxon>
        <taxon>Geastrales</taxon>
        <taxon>Sphaerobolaceae</taxon>
        <taxon>Sphaerobolus</taxon>
    </lineage>
</organism>
<name>A0A0C9UJ16_SPHS4</name>
<dbReference type="Proteomes" id="UP000054279">
    <property type="component" value="Unassembled WGS sequence"/>
</dbReference>
<accession>A0A0C9UJ16</accession>
<sequence length="166" mass="18883">MAAIRVPAYGSLYFNDAPIDPQHKIIFGDFCVRPHVSPNYWDCNVDEIRYYNHRKSNKGPWLNMQEYCSCLFDASFSRIPPVEDAPKNELPSVQEHQRLLKFCEEVIGELIKCPLLQPESLAIPMLFQISLHKRNIFVSEDGSYANNCIDRLAISDGSSSVQSSSV</sequence>